<organism evidence="2 3">
    <name type="scientific">Ascobolus immersus RN42</name>
    <dbReference type="NCBI Taxonomy" id="1160509"/>
    <lineage>
        <taxon>Eukaryota</taxon>
        <taxon>Fungi</taxon>
        <taxon>Dikarya</taxon>
        <taxon>Ascomycota</taxon>
        <taxon>Pezizomycotina</taxon>
        <taxon>Pezizomycetes</taxon>
        <taxon>Pezizales</taxon>
        <taxon>Ascobolaceae</taxon>
        <taxon>Ascobolus</taxon>
    </lineage>
</organism>
<feature type="compositionally biased region" description="Basic residues" evidence="1">
    <location>
        <begin position="43"/>
        <end position="65"/>
    </location>
</feature>
<accession>A0A3N4H6F6</accession>
<protein>
    <submittedName>
        <fullName evidence="2">Uncharacterized protein</fullName>
    </submittedName>
</protein>
<evidence type="ECO:0000313" key="3">
    <source>
        <dbReference type="Proteomes" id="UP000275078"/>
    </source>
</evidence>
<evidence type="ECO:0000313" key="2">
    <source>
        <dbReference type="EMBL" id="RPA70562.1"/>
    </source>
</evidence>
<feature type="compositionally biased region" description="Basic and acidic residues" evidence="1">
    <location>
        <begin position="199"/>
        <end position="219"/>
    </location>
</feature>
<evidence type="ECO:0000256" key="1">
    <source>
        <dbReference type="SAM" id="MobiDB-lite"/>
    </source>
</evidence>
<feature type="compositionally biased region" description="Acidic residues" evidence="1">
    <location>
        <begin position="70"/>
        <end position="87"/>
    </location>
</feature>
<feature type="compositionally biased region" description="Polar residues" evidence="1">
    <location>
        <begin position="225"/>
        <end position="239"/>
    </location>
</feature>
<reference evidence="2 3" key="1">
    <citation type="journal article" date="2018" name="Nat. Ecol. Evol.">
        <title>Pezizomycetes genomes reveal the molecular basis of ectomycorrhizal truffle lifestyle.</title>
        <authorList>
            <person name="Murat C."/>
            <person name="Payen T."/>
            <person name="Noel B."/>
            <person name="Kuo A."/>
            <person name="Morin E."/>
            <person name="Chen J."/>
            <person name="Kohler A."/>
            <person name="Krizsan K."/>
            <person name="Balestrini R."/>
            <person name="Da Silva C."/>
            <person name="Montanini B."/>
            <person name="Hainaut M."/>
            <person name="Levati E."/>
            <person name="Barry K.W."/>
            <person name="Belfiori B."/>
            <person name="Cichocki N."/>
            <person name="Clum A."/>
            <person name="Dockter R.B."/>
            <person name="Fauchery L."/>
            <person name="Guy J."/>
            <person name="Iotti M."/>
            <person name="Le Tacon F."/>
            <person name="Lindquist E.A."/>
            <person name="Lipzen A."/>
            <person name="Malagnac F."/>
            <person name="Mello A."/>
            <person name="Molinier V."/>
            <person name="Miyauchi S."/>
            <person name="Poulain J."/>
            <person name="Riccioni C."/>
            <person name="Rubini A."/>
            <person name="Sitrit Y."/>
            <person name="Splivallo R."/>
            <person name="Traeger S."/>
            <person name="Wang M."/>
            <person name="Zifcakova L."/>
            <person name="Wipf D."/>
            <person name="Zambonelli A."/>
            <person name="Paolocci F."/>
            <person name="Nowrousian M."/>
            <person name="Ottonello S."/>
            <person name="Baldrian P."/>
            <person name="Spatafora J.W."/>
            <person name="Henrissat B."/>
            <person name="Nagy L.G."/>
            <person name="Aury J.M."/>
            <person name="Wincker P."/>
            <person name="Grigoriev I.V."/>
            <person name="Bonfante P."/>
            <person name="Martin F.M."/>
        </authorList>
    </citation>
    <scope>NUCLEOTIDE SEQUENCE [LARGE SCALE GENOMIC DNA]</scope>
    <source>
        <strain evidence="2 3">RN42</strain>
    </source>
</reference>
<feature type="non-terminal residue" evidence="2">
    <location>
        <position position="335"/>
    </location>
</feature>
<feature type="region of interest" description="Disordered" evidence="1">
    <location>
        <begin position="199"/>
        <end position="335"/>
    </location>
</feature>
<feature type="compositionally biased region" description="Basic and acidic residues" evidence="1">
    <location>
        <begin position="142"/>
        <end position="160"/>
    </location>
</feature>
<feature type="region of interest" description="Disordered" evidence="1">
    <location>
        <begin position="30"/>
        <end position="96"/>
    </location>
</feature>
<gene>
    <name evidence="2" type="ORF">BJ508DRAFT_316407</name>
</gene>
<proteinExistence type="predicted"/>
<sequence>MPRRTNEAPVHLCHQNLSDVESLDGRKYVLDTHTSEDGSDRSVRRKEKKKRVYPKRTGRKRKRRRRSEEREAEEGDGDDEQDQEAGNDEAMGGHNGDDFGAVPRFVASALFQFFPLLTHLLWRDNRRARYRPPTVDEDDEDATFHREQPRPSHLPEERRQSRQGPEPQQLRSDEVTADELMADEVLYRAVMPFFPEEARGNAKVPHGSEEDIRMPDAPRSHFRVPSSTRQPSHRVSTPPTGTPHRILRQRSRREFKAPSTQASSESESIVPLERHAGIEANNPSQPQGKGQPVQHDEGHYPHATTSRQFEEPRLQQKQDYRSSPTPPAPPPPPPH</sequence>
<name>A0A3N4H6F6_ASCIM</name>
<dbReference type="AlphaFoldDB" id="A0A3N4H6F6"/>
<keyword evidence="3" id="KW-1185">Reference proteome</keyword>
<dbReference type="Proteomes" id="UP000275078">
    <property type="component" value="Unassembled WGS sequence"/>
</dbReference>
<feature type="region of interest" description="Disordered" evidence="1">
    <location>
        <begin position="131"/>
        <end position="173"/>
    </location>
</feature>
<feature type="compositionally biased region" description="Basic and acidic residues" evidence="1">
    <location>
        <begin position="30"/>
        <end position="42"/>
    </location>
</feature>
<dbReference type="EMBL" id="ML120259">
    <property type="protein sequence ID" value="RPA70562.1"/>
    <property type="molecule type" value="Genomic_DNA"/>
</dbReference>
<feature type="compositionally biased region" description="Basic and acidic residues" evidence="1">
    <location>
        <begin position="308"/>
        <end position="320"/>
    </location>
</feature>
<feature type="compositionally biased region" description="Polar residues" evidence="1">
    <location>
        <begin position="258"/>
        <end position="267"/>
    </location>
</feature>
<feature type="compositionally biased region" description="Pro residues" evidence="1">
    <location>
        <begin position="324"/>
        <end position="335"/>
    </location>
</feature>